<dbReference type="Proteomes" id="UP000193498">
    <property type="component" value="Unassembled WGS sequence"/>
</dbReference>
<gene>
    <name evidence="1" type="ORF">K493DRAFT_316367</name>
</gene>
<keyword evidence="2" id="KW-1185">Reference proteome</keyword>
<name>A0A1Y1Y459_9FUNG</name>
<protein>
    <submittedName>
        <fullName evidence="1">Uncharacterized protein</fullName>
    </submittedName>
</protein>
<comment type="caution">
    <text evidence="1">The sequence shown here is derived from an EMBL/GenBank/DDBJ whole genome shotgun (WGS) entry which is preliminary data.</text>
</comment>
<evidence type="ECO:0000313" key="2">
    <source>
        <dbReference type="Proteomes" id="UP000193498"/>
    </source>
</evidence>
<reference evidence="1 2" key="1">
    <citation type="submission" date="2016-07" db="EMBL/GenBank/DDBJ databases">
        <title>Pervasive Adenine N6-methylation of Active Genes in Fungi.</title>
        <authorList>
            <consortium name="DOE Joint Genome Institute"/>
            <person name="Mondo S.J."/>
            <person name="Dannebaum R.O."/>
            <person name="Kuo R.C."/>
            <person name="Labutti K."/>
            <person name="Haridas S."/>
            <person name="Kuo A."/>
            <person name="Salamov A."/>
            <person name="Ahrendt S.R."/>
            <person name="Lipzen A."/>
            <person name="Sullivan W."/>
            <person name="Andreopoulos W.B."/>
            <person name="Clum A."/>
            <person name="Lindquist E."/>
            <person name="Daum C."/>
            <person name="Ramamoorthy G.K."/>
            <person name="Gryganskyi A."/>
            <person name="Culley D."/>
            <person name="Magnuson J.K."/>
            <person name="James T.Y."/>
            <person name="O'Malley M.A."/>
            <person name="Stajich J.E."/>
            <person name="Spatafora J.W."/>
            <person name="Visel A."/>
            <person name="Grigoriev I.V."/>
        </authorList>
    </citation>
    <scope>NUCLEOTIDE SEQUENCE [LARGE SCALE GENOMIC DNA]</scope>
    <source>
        <strain evidence="1 2">CBS 931.73</strain>
    </source>
</reference>
<dbReference type="AlphaFoldDB" id="A0A1Y1Y459"/>
<dbReference type="InParanoid" id="A0A1Y1Y459"/>
<proteinExistence type="predicted"/>
<dbReference type="EMBL" id="MCFE01000259">
    <property type="protein sequence ID" value="ORX92811.1"/>
    <property type="molecule type" value="Genomic_DNA"/>
</dbReference>
<sequence length="65" mass="6883">MNVHATGIPNVGMNMGRGFGMGMGMPEYHPHSAYSNHFPPFGHGAPFGRAGGLGGTPPPPWGFFW</sequence>
<evidence type="ECO:0000313" key="1">
    <source>
        <dbReference type="EMBL" id="ORX92811.1"/>
    </source>
</evidence>
<accession>A0A1Y1Y459</accession>
<organism evidence="1 2">
    <name type="scientific">Basidiobolus meristosporus CBS 931.73</name>
    <dbReference type="NCBI Taxonomy" id="1314790"/>
    <lineage>
        <taxon>Eukaryota</taxon>
        <taxon>Fungi</taxon>
        <taxon>Fungi incertae sedis</taxon>
        <taxon>Zoopagomycota</taxon>
        <taxon>Entomophthoromycotina</taxon>
        <taxon>Basidiobolomycetes</taxon>
        <taxon>Basidiobolales</taxon>
        <taxon>Basidiobolaceae</taxon>
        <taxon>Basidiobolus</taxon>
    </lineage>
</organism>